<accession>A0ACA9SH40</accession>
<dbReference type="Proteomes" id="UP000789920">
    <property type="component" value="Unassembled WGS sequence"/>
</dbReference>
<proteinExistence type="predicted"/>
<evidence type="ECO:0000313" key="2">
    <source>
        <dbReference type="Proteomes" id="UP000789920"/>
    </source>
</evidence>
<keyword evidence="2" id="KW-1185">Reference proteome</keyword>
<evidence type="ECO:0000313" key="1">
    <source>
        <dbReference type="EMBL" id="CAG8838050.1"/>
    </source>
</evidence>
<name>A0ACA9SH40_9GLOM</name>
<sequence>AEQANKQRIKTIILRDFNIDLNKKHTHNTLIQYLMNSNMLPLINTLLPNQPIWSSQKTNSQIDEIWIPKNLIENFHNPILKDPTQITD</sequence>
<organism evidence="1 2">
    <name type="scientific">Racocetra persica</name>
    <dbReference type="NCBI Taxonomy" id="160502"/>
    <lineage>
        <taxon>Eukaryota</taxon>
        <taxon>Fungi</taxon>
        <taxon>Fungi incertae sedis</taxon>
        <taxon>Mucoromycota</taxon>
        <taxon>Glomeromycotina</taxon>
        <taxon>Glomeromycetes</taxon>
        <taxon>Diversisporales</taxon>
        <taxon>Gigasporaceae</taxon>
        <taxon>Racocetra</taxon>
    </lineage>
</organism>
<feature type="non-terminal residue" evidence="1">
    <location>
        <position position="88"/>
    </location>
</feature>
<protein>
    <submittedName>
        <fullName evidence="1">29502_t:CDS:1</fullName>
    </submittedName>
</protein>
<comment type="caution">
    <text evidence="1">The sequence shown here is derived from an EMBL/GenBank/DDBJ whole genome shotgun (WGS) entry which is preliminary data.</text>
</comment>
<gene>
    <name evidence="1" type="ORF">RPERSI_LOCUS30527</name>
</gene>
<dbReference type="EMBL" id="CAJVQC010119363">
    <property type="protein sequence ID" value="CAG8838050.1"/>
    <property type="molecule type" value="Genomic_DNA"/>
</dbReference>
<reference evidence="1" key="1">
    <citation type="submission" date="2021-06" db="EMBL/GenBank/DDBJ databases">
        <authorList>
            <person name="Kallberg Y."/>
            <person name="Tangrot J."/>
            <person name="Rosling A."/>
        </authorList>
    </citation>
    <scope>NUCLEOTIDE SEQUENCE</scope>
    <source>
        <strain evidence="1">MA461A</strain>
    </source>
</reference>
<feature type="non-terminal residue" evidence="1">
    <location>
        <position position="1"/>
    </location>
</feature>